<comment type="caution">
    <text evidence="1">The sequence shown here is derived from an EMBL/GenBank/DDBJ whole genome shotgun (WGS) entry which is preliminary data.</text>
</comment>
<protein>
    <submittedName>
        <fullName evidence="1">Uncharacterized protein</fullName>
    </submittedName>
</protein>
<accession>A0AAE1H727</accession>
<reference evidence="1" key="1">
    <citation type="submission" date="2021-07" db="EMBL/GenBank/DDBJ databases">
        <authorList>
            <person name="Catto M.A."/>
            <person name="Jacobson A."/>
            <person name="Kennedy G."/>
            <person name="Labadie P."/>
            <person name="Hunt B.G."/>
            <person name="Srinivasan R."/>
        </authorList>
    </citation>
    <scope>NUCLEOTIDE SEQUENCE</scope>
    <source>
        <strain evidence="1">PL_HMW_Pooled</strain>
        <tissue evidence="1">Head</tissue>
    </source>
</reference>
<organism evidence="1 2">
    <name type="scientific">Frankliniella fusca</name>
    <dbReference type="NCBI Taxonomy" id="407009"/>
    <lineage>
        <taxon>Eukaryota</taxon>
        <taxon>Metazoa</taxon>
        <taxon>Ecdysozoa</taxon>
        <taxon>Arthropoda</taxon>
        <taxon>Hexapoda</taxon>
        <taxon>Insecta</taxon>
        <taxon>Pterygota</taxon>
        <taxon>Neoptera</taxon>
        <taxon>Paraneoptera</taxon>
        <taxon>Thysanoptera</taxon>
        <taxon>Terebrantia</taxon>
        <taxon>Thripoidea</taxon>
        <taxon>Thripidae</taxon>
        <taxon>Frankliniella</taxon>
    </lineage>
</organism>
<keyword evidence="2" id="KW-1185">Reference proteome</keyword>
<reference evidence="1" key="2">
    <citation type="journal article" date="2023" name="BMC Genomics">
        <title>Pest status, molecular evolution, and epigenetic factors derived from the genome assembly of Frankliniella fusca, a thysanopteran phytovirus vector.</title>
        <authorList>
            <person name="Catto M.A."/>
            <person name="Labadie P.E."/>
            <person name="Jacobson A.L."/>
            <person name="Kennedy G.G."/>
            <person name="Srinivasan R."/>
            <person name="Hunt B.G."/>
        </authorList>
    </citation>
    <scope>NUCLEOTIDE SEQUENCE</scope>
    <source>
        <strain evidence="1">PL_HMW_Pooled</strain>
    </source>
</reference>
<dbReference type="EMBL" id="JAHWGI010000478">
    <property type="protein sequence ID" value="KAK3915987.1"/>
    <property type="molecule type" value="Genomic_DNA"/>
</dbReference>
<dbReference type="AlphaFoldDB" id="A0AAE1H727"/>
<evidence type="ECO:0000313" key="2">
    <source>
        <dbReference type="Proteomes" id="UP001219518"/>
    </source>
</evidence>
<gene>
    <name evidence="1" type="ORF">KUF71_006055</name>
</gene>
<sequence>MALVHNSSSYALHSALDCFGVHPTNVSLDNGYHVVVYPISSVDDAPTIELVSASGDEYIDPAHTLVFVQGKIAKADGSDLSATDSPDVAPVNYLLHTMWKQVDVELNGTLVSQASTNYHYRSYMEACLGYDFPAKKSHLTSLMWYKDDANAMDSLTANSGLTARRAIAEKGKTFEMIGALHGDI</sequence>
<name>A0AAE1H727_9NEOP</name>
<dbReference type="Proteomes" id="UP001219518">
    <property type="component" value="Unassembled WGS sequence"/>
</dbReference>
<evidence type="ECO:0000313" key="1">
    <source>
        <dbReference type="EMBL" id="KAK3915987.1"/>
    </source>
</evidence>
<proteinExistence type="predicted"/>